<feature type="transmembrane region" description="Helical" evidence="8">
    <location>
        <begin position="6"/>
        <end position="21"/>
    </location>
</feature>
<feature type="transmembrane region" description="Helical" evidence="8">
    <location>
        <begin position="232"/>
        <end position="251"/>
    </location>
</feature>
<accession>A0ABT9J460</accession>
<comment type="function">
    <text evidence="8">Uptake of L-lactate across the membrane. Can also transport D-lactate and glycolate.</text>
</comment>
<dbReference type="PANTHER" id="PTHR30003:SF0">
    <property type="entry name" value="GLYCOLATE PERMEASE GLCA-RELATED"/>
    <property type="match status" value="1"/>
</dbReference>
<comment type="similarity">
    <text evidence="2 8">Belongs to the lactate permease family.</text>
</comment>
<feature type="transmembrane region" description="Helical" evidence="8">
    <location>
        <begin position="394"/>
        <end position="415"/>
    </location>
</feature>
<feature type="transmembrane region" description="Helical" evidence="8">
    <location>
        <begin position="121"/>
        <end position="140"/>
    </location>
</feature>
<organism evidence="9 10">
    <name type="scientific">Chengkuizengella axinellae</name>
    <dbReference type="NCBI Taxonomy" id="3064388"/>
    <lineage>
        <taxon>Bacteria</taxon>
        <taxon>Bacillati</taxon>
        <taxon>Bacillota</taxon>
        <taxon>Bacilli</taxon>
        <taxon>Bacillales</taxon>
        <taxon>Paenibacillaceae</taxon>
        <taxon>Chengkuizengella</taxon>
    </lineage>
</organism>
<evidence type="ECO:0000256" key="6">
    <source>
        <dbReference type="ARBA" id="ARBA00022989"/>
    </source>
</evidence>
<keyword evidence="5 8" id="KW-0812">Transmembrane</keyword>
<evidence type="ECO:0000256" key="2">
    <source>
        <dbReference type="ARBA" id="ARBA00010100"/>
    </source>
</evidence>
<keyword evidence="10" id="KW-1185">Reference proteome</keyword>
<name>A0ABT9J460_9BACL</name>
<dbReference type="EMBL" id="JAVAMP010000013">
    <property type="protein sequence ID" value="MDP5276253.1"/>
    <property type="molecule type" value="Genomic_DNA"/>
</dbReference>
<dbReference type="InterPro" id="IPR003804">
    <property type="entry name" value="Lactate_perm"/>
</dbReference>
<evidence type="ECO:0000256" key="3">
    <source>
        <dbReference type="ARBA" id="ARBA00022448"/>
    </source>
</evidence>
<dbReference type="RefSeq" id="WP_305993563.1">
    <property type="nucleotide sequence ID" value="NZ_JAVAMP010000013.1"/>
</dbReference>
<reference evidence="9 10" key="1">
    <citation type="submission" date="2023-08" db="EMBL/GenBank/DDBJ databases">
        <authorList>
            <person name="Park J.-S."/>
        </authorList>
    </citation>
    <scope>NUCLEOTIDE SEQUENCE [LARGE SCALE GENOMIC DNA]</scope>
    <source>
        <strain evidence="9 10">2205SS18-9</strain>
    </source>
</reference>
<feature type="transmembrane region" description="Helical" evidence="8">
    <location>
        <begin position="209"/>
        <end position="226"/>
    </location>
</feature>
<evidence type="ECO:0000256" key="1">
    <source>
        <dbReference type="ARBA" id="ARBA00004651"/>
    </source>
</evidence>
<gene>
    <name evidence="9" type="ORF">Q5Y73_19325</name>
</gene>
<evidence type="ECO:0000256" key="7">
    <source>
        <dbReference type="ARBA" id="ARBA00023136"/>
    </source>
</evidence>
<comment type="caution">
    <text evidence="9">The sequence shown here is derived from an EMBL/GenBank/DDBJ whole genome shotgun (WGS) entry which is preliminary data.</text>
</comment>
<dbReference type="Pfam" id="PF02652">
    <property type="entry name" value="Lactate_perm"/>
    <property type="match status" value="1"/>
</dbReference>
<feature type="transmembrane region" description="Helical" evidence="8">
    <location>
        <begin position="175"/>
        <end position="197"/>
    </location>
</feature>
<keyword evidence="6 8" id="KW-1133">Transmembrane helix</keyword>
<dbReference type="PANTHER" id="PTHR30003">
    <property type="entry name" value="L-LACTATE PERMEASE"/>
    <property type="match status" value="1"/>
</dbReference>
<evidence type="ECO:0000256" key="5">
    <source>
        <dbReference type="ARBA" id="ARBA00022692"/>
    </source>
</evidence>
<feature type="transmembrane region" description="Helical" evidence="8">
    <location>
        <begin position="283"/>
        <end position="303"/>
    </location>
</feature>
<feature type="transmembrane region" description="Helical" evidence="8">
    <location>
        <begin position="57"/>
        <end position="79"/>
    </location>
</feature>
<feature type="transmembrane region" description="Helical" evidence="8">
    <location>
        <begin position="147"/>
        <end position="169"/>
    </location>
</feature>
<evidence type="ECO:0000313" key="9">
    <source>
        <dbReference type="EMBL" id="MDP5276253.1"/>
    </source>
</evidence>
<feature type="transmembrane region" description="Helical" evidence="8">
    <location>
        <begin position="482"/>
        <end position="501"/>
    </location>
</feature>
<sequence>MLEIILSLFPIIIILFMIFVLKKSSIYTGIVSCIITAIIAISPKFNTSIILLPEPIIKSSLTTSIIVYILFFGILLFHIMEKAGAIKGIASSIASSTDDRIYQVLILALGLSPLVEAVSGFGLAVVVIAPILLALGFNAVQSTLISLISLVIIPWGTLAMGTIIGATLGGVSLEAMGVGTSIMMIPLFVYFSILVSYIAVGKKELIKRIAEVVTIGLLLGISVWISNNFASVELAGLFGSLTVMLAVYSFVQIRKIRNRNQYKAITTKNIEEKNGKLIFIKHITPYLFLIISLFASRIISPVNEYLNRYLNISISKYNFELPLLYSPGFFLILSCLFAIFLFRLNKKEIVDSVNLTIKKCLPVIITTFLFVSVSEIMTEATMFQVLSNLAAESFGYFFVYISPFIGAIGGFLTGSNTASNSMFIRLQTQTAVQIGLSPVLLATTQNTSSSLMTMVNPSRVALGTSVCKIGDKENEIQKKMGLVGFGTLIIIIIELIIYTIINQM</sequence>
<evidence type="ECO:0000313" key="10">
    <source>
        <dbReference type="Proteomes" id="UP001231941"/>
    </source>
</evidence>
<evidence type="ECO:0000256" key="4">
    <source>
        <dbReference type="ARBA" id="ARBA00022475"/>
    </source>
</evidence>
<protein>
    <recommendedName>
        <fullName evidence="8">L-lactate permease</fullName>
    </recommendedName>
</protein>
<evidence type="ECO:0000256" key="8">
    <source>
        <dbReference type="RuleBase" id="RU365092"/>
    </source>
</evidence>
<feature type="transmembrane region" description="Helical" evidence="8">
    <location>
        <begin position="356"/>
        <end position="374"/>
    </location>
</feature>
<keyword evidence="4 8" id="KW-1003">Cell membrane</keyword>
<keyword evidence="7 8" id="KW-0472">Membrane</keyword>
<proteinExistence type="inferred from homology"/>
<feature type="transmembrane region" description="Helical" evidence="8">
    <location>
        <begin position="323"/>
        <end position="344"/>
    </location>
</feature>
<comment type="subcellular location">
    <subcellularLocation>
        <location evidence="1 8">Cell membrane</location>
        <topology evidence="1 8">Multi-pass membrane protein</topology>
    </subcellularLocation>
</comment>
<keyword evidence="3 8" id="KW-0813">Transport</keyword>
<feature type="transmembrane region" description="Helical" evidence="8">
    <location>
        <begin position="26"/>
        <end position="45"/>
    </location>
</feature>
<dbReference type="Proteomes" id="UP001231941">
    <property type="component" value="Unassembled WGS sequence"/>
</dbReference>